<name>A0A5C5VGA7_9BACT</name>
<evidence type="ECO:0000313" key="2">
    <source>
        <dbReference type="EMBL" id="TWT37131.1"/>
    </source>
</evidence>
<evidence type="ECO:0000256" key="1">
    <source>
        <dbReference type="SAM" id="MobiDB-lite"/>
    </source>
</evidence>
<organism evidence="2 3">
    <name type="scientific">Posidoniimonas corsicana</name>
    <dbReference type="NCBI Taxonomy" id="1938618"/>
    <lineage>
        <taxon>Bacteria</taxon>
        <taxon>Pseudomonadati</taxon>
        <taxon>Planctomycetota</taxon>
        <taxon>Planctomycetia</taxon>
        <taxon>Pirellulales</taxon>
        <taxon>Lacipirellulaceae</taxon>
        <taxon>Posidoniimonas</taxon>
    </lineage>
</organism>
<gene>
    <name evidence="2" type="ORF">KOR34_20780</name>
</gene>
<dbReference type="AlphaFoldDB" id="A0A5C5VGA7"/>
<evidence type="ECO:0000313" key="3">
    <source>
        <dbReference type="Proteomes" id="UP000316714"/>
    </source>
</evidence>
<dbReference type="EMBL" id="SIHJ01000001">
    <property type="protein sequence ID" value="TWT37131.1"/>
    <property type="molecule type" value="Genomic_DNA"/>
</dbReference>
<reference evidence="2 3" key="1">
    <citation type="submission" date="2019-02" db="EMBL/GenBank/DDBJ databases">
        <title>Deep-cultivation of Planctomycetes and their phenomic and genomic characterization uncovers novel biology.</title>
        <authorList>
            <person name="Wiegand S."/>
            <person name="Jogler M."/>
            <person name="Boedeker C."/>
            <person name="Pinto D."/>
            <person name="Vollmers J."/>
            <person name="Rivas-Marin E."/>
            <person name="Kohn T."/>
            <person name="Peeters S.H."/>
            <person name="Heuer A."/>
            <person name="Rast P."/>
            <person name="Oberbeckmann S."/>
            <person name="Bunk B."/>
            <person name="Jeske O."/>
            <person name="Meyerdierks A."/>
            <person name="Storesund J.E."/>
            <person name="Kallscheuer N."/>
            <person name="Luecker S."/>
            <person name="Lage O.M."/>
            <person name="Pohl T."/>
            <person name="Merkel B.J."/>
            <person name="Hornburger P."/>
            <person name="Mueller R.-W."/>
            <person name="Bruemmer F."/>
            <person name="Labrenz M."/>
            <person name="Spormann A.M."/>
            <person name="Op Den Camp H."/>
            <person name="Overmann J."/>
            <person name="Amann R."/>
            <person name="Jetten M.S.M."/>
            <person name="Mascher T."/>
            <person name="Medema M.H."/>
            <person name="Devos D.P."/>
            <person name="Kaster A.-K."/>
            <person name="Ovreas L."/>
            <person name="Rohde M."/>
            <person name="Galperin M.Y."/>
            <person name="Jogler C."/>
        </authorList>
    </citation>
    <scope>NUCLEOTIDE SEQUENCE [LARGE SCALE GENOMIC DNA]</scope>
    <source>
        <strain evidence="2 3">KOR34</strain>
    </source>
</reference>
<sequence length="147" mass="15742">MSSPNHSSHADAVPPNGAPRPDADQIRQRMLHLRDDLQREVAGVSRGVQDAAHWQFYVKKFPFVCVGAAVLAGFALVPSRRPAAVVATDDQIKSLAEQGKLHVISDAPPQKEVGLSQKAALALGTMLAREGVAYLGKVISAQTRIND</sequence>
<feature type="region of interest" description="Disordered" evidence="1">
    <location>
        <begin position="1"/>
        <end position="23"/>
    </location>
</feature>
<dbReference type="RefSeq" id="WP_146564485.1">
    <property type="nucleotide sequence ID" value="NZ_SIHJ01000001.1"/>
</dbReference>
<dbReference type="Proteomes" id="UP000316714">
    <property type="component" value="Unassembled WGS sequence"/>
</dbReference>
<comment type="caution">
    <text evidence="2">The sequence shown here is derived from an EMBL/GenBank/DDBJ whole genome shotgun (WGS) entry which is preliminary data.</text>
</comment>
<accession>A0A5C5VGA7</accession>
<evidence type="ECO:0008006" key="4">
    <source>
        <dbReference type="Google" id="ProtNLM"/>
    </source>
</evidence>
<proteinExistence type="predicted"/>
<keyword evidence="3" id="KW-1185">Reference proteome</keyword>
<protein>
    <recommendedName>
        <fullName evidence="4">DUF3618 domain-containing protein</fullName>
    </recommendedName>
</protein>